<reference evidence="1" key="1">
    <citation type="submission" date="2020-05" db="EMBL/GenBank/DDBJ databases">
        <authorList>
            <person name="Delgado-Blas J."/>
        </authorList>
    </citation>
    <scope>NUCLEOTIDE SEQUENCE</scope>
    <source>
        <strain evidence="1">BB1453</strain>
    </source>
</reference>
<gene>
    <name evidence="1" type="ORF">GHA_03483</name>
</gene>
<dbReference type="RefSeq" id="WP_165119746.1">
    <property type="nucleotide sequence ID" value="NZ_CAHPRV010000002.1"/>
</dbReference>
<comment type="caution">
    <text evidence="1">The sequence shown here is derived from an EMBL/GenBank/DDBJ whole genome shotgun (WGS) entry which is preliminary data.</text>
</comment>
<protein>
    <submittedName>
        <fullName evidence="1">Uncharacterized protein</fullName>
    </submittedName>
</protein>
<dbReference type="EMBL" id="CAHPSF010000011">
    <property type="protein sequence ID" value="CAB5710073.1"/>
    <property type="molecule type" value="Genomic_DNA"/>
</dbReference>
<dbReference type="AlphaFoldDB" id="A0A9N8D6C5"/>
<sequence>MTPFFIEALAYVHLYLTESDDEATAAVVEAPAMAKEDAFEALLLYLSESLLELLYRFDELDVLLGLYLLELDEYPVPIRQVLLADIQLLPQGIPFLQFLAEAGKEKDKLKIATDTDVKIIFLTRPIPSP</sequence>
<name>A0A9N8D6C5_PRORE</name>
<dbReference type="Proteomes" id="UP000834611">
    <property type="component" value="Unassembled WGS sequence"/>
</dbReference>
<proteinExistence type="predicted"/>
<accession>A0A9N8D6C5</accession>
<evidence type="ECO:0000313" key="2">
    <source>
        <dbReference type="Proteomes" id="UP000834611"/>
    </source>
</evidence>
<evidence type="ECO:0000313" key="1">
    <source>
        <dbReference type="EMBL" id="CAB5710073.1"/>
    </source>
</evidence>
<organism evidence="1 2">
    <name type="scientific">Providencia rettgeri</name>
    <dbReference type="NCBI Taxonomy" id="587"/>
    <lineage>
        <taxon>Bacteria</taxon>
        <taxon>Pseudomonadati</taxon>
        <taxon>Pseudomonadota</taxon>
        <taxon>Gammaproteobacteria</taxon>
        <taxon>Enterobacterales</taxon>
        <taxon>Morganellaceae</taxon>
        <taxon>Providencia</taxon>
    </lineage>
</organism>